<dbReference type="EC" id="3.2.1.23" evidence="5"/>
<keyword evidence="7" id="KW-0106">Calcium</keyword>
<proteinExistence type="inferred from homology"/>
<evidence type="ECO:0000259" key="12">
    <source>
        <dbReference type="Pfam" id="PF02837"/>
    </source>
</evidence>
<evidence type="ECO:0000256" key="1">
    <source>
        <dbReference type="ARBA" id="ARBA00001412"/>
    </source>
</evidence>
<dbReference type="Pfam" id="PF02836">
    <property type="entry name" value="Glyco_hydro_2_C"/>
    <property type="match status" value="1"/>
</dbReference>
<dbReference type="GO" id="GO:0005990">
    <property type="term" value="P:lactose catabolic process"/>
    <property type="evidence" value="ECO:0007669"/>
    <property type="project" value="TreeGrafter"/>
</dbReference>
<dbReference type="Gene3D" id="2.70.98.10">
    <property type="match status" value="1"/>
</dbReference>
<evidence type="ECO:0000259" key="11">
    <source>
        <dbReference type="Pfam" id="PF02836"/>
    </source>
</evidence>
<keyword evidence="9" id="KW-0732">Signal</keyword>
<evidence type="ECO:0000313" key="13">
    <source>
        <dbReference type="EMBL" id="TCD26405.1"/>
    </source>
</evidence>
<accession>A0A4R0Q544</accession>
<dbReference type="EMBL" id="SJSO01000010">
    <property type="protein sequence ID" value="TCD26405.1"/>
    <property type="molecule type" value="Genomic_DNA"/>
</dbReference>
<dbReference type="Gene3D" id="2.60.120.260">
    <property type="entry name" value="Galactose-binding domain-like"/>
    <property type="match status" value="1"/>
</dbReference>
<dbReference type="Pfam" id="PF02837">
    <property type="entry name" value="Glyco_hydro_2_N"/>
    <property type="match status" value="1"/>
</dbReference>
<evidence type="ECO:0000256" key="8">
    <source>
        <dbReference type="ARBA" id="ARBA00023295"/>
    </source>
</evidence>
<evidence type="ECO:0000256" key="5">
    <source>
        <dbReference type="ARBA" id="ARBA00012756"/>
    </source>
</evidence>
<comment type="similarity">
    <text evidence="3">Belongs to the glycosyl hydrolase 2 family.</text>
</comment>
<comment type="cofactor">
    <cofactor evidence="2">
        <name>Ca(2+)</name>
        <dbReference type="ChEBI" id="CHEBI:29108"/>
    </cofactor>
</comment>
<evidence type="ECO:0000256" key="6">
    <source>
        <dbReference type="ARBA" id="ARBA00022801"/>
    </source>
</evidence>
<dbReference type="InterPro" id="IPR008979">
    <property type="entry name" value="Galactose-bd-like_sf"/>
</dbReference>
<keyword evidence="14" id="KW-1185">Reference proteome</keyword>
<dbReference type="AlphaFoldDB" id="A0A4R0Q544"/>
<dbReference type="InterPro" id="IPR006102">
    <property type="entry name" value="Ig-like_GH2"/>
</dbReference>
<evidence type="ECO:0000256" key="4">
    <source>
        <dbReference type="ARBA" id="ARBA00011245"/>
    </source>
</evidence>
<dbReference type="InterPro" id="IPR006101">
    <property type="entry name" value="Glyco_hydro_2"/>
</dbReference>
<organism evidence="13 14">
    <name type="scientific">Pedobacter psychrodurus</name>
    <dbReference type="NCBI Taxonomy" id="2530456"/>
    <lineage>
        <taxon>Bacteria</taxon>
        <taxon>Pseudomonadati</taxon>
        <taxon>Bacteroidota</taxon>
        <taxon>Sphingobacteriia</taxon>
        <taxon>Sphingobacteriales</taxon>
        <taxon>Sphingobacteriaceae</taxon>
        <taxon>Pedobacter</taxon>
    </lineage>
</organism>
<dbReference type="SUPFAM" id="SSF49303">
    <property type="entry name" value="beta-Galactosidase/glucuronidase domain"/>
    <property type="match status" value="1"/>
</dbReference>
<dbReference type="SUPFAM" id="SSF51445">
    <property type="entry name" value="(Trans)glycosidases"/>
    <property type="match status" value="1"/>
</dbReference>
<dbReference type="InterPro" id="IPR011013">
    <property type="entry name" value="Gal_mutarotase_sf_dom"/>
</dbReference>
<dbReference type="InterPro" id="IPR050347">
    <property type="entry name" value="Bact_Beta-galactosidase"/>
</dbReference>
<gene>
    <name evidence="13" type="ORF">EZ456_14005</name>
</gene>
<dbReference type="Proteomes" id="UP000293925">
    <property type="component" value="Unassembled WGS sequence"/>
</dbReference>
<feature type="chain" id="PRO_5020364094" description="beta-galactosidase" evidence="9">
    <location>
        <begin position="22"/>
        <end position="921"/>
    </location>
</feature>
<feature type="signal peptide" evidence="9">
    <location>
        <begin position="1"/>
        <end position="21"/>
    </location>
</feature>
<dbReference type="PANTHER" id="PTHR46323:SF2">
    <property type="entry name" value="BETA-GALACTOSIDASE"/>
    <property type="match status" value="1"/>
</dbReference>
<dbReference type="PRINTS" id="PR00132">
    <property type="entry name" value="GLHYDRLASE2"/>
</dbReference>
<dbReference type="SUPFAM" id="SSF74650">
    <property type="entry name" value="Galactose mutarotase-like"/>
    <property type="match status" value="1"/>
</dbReference>
<dbReference type="Gene3D" id="2.60.40.10">
    <property type="entry name" value="Immunoglobulins"/>
    <property type="match status" value="2"/>
</dbReference>
<dbReference type="InterPro" id="IPR036156">
    <property type="entry name" value="Beta-gal/glucu_dom_sf"/>
</dbReference>
<dbReference type="InterPro" id="IPR006103">
    <property type="entry name" value="Glyco_hydro_2_cat"/>
</dbReference>
<dbReference type="Gene3D" id="3.20.20.80">
    <property type="entry name" value="Glycosidases"/>
    <property type="match status" value="1"/>
</dbReference>
<evidence type="ECO:0000256" key="3">
    <source>
        <dbReference type="ARBA" id="ARBA00007401"/>
    </source>
</evidence>
<dbReference type="InterPro" id="IPR017853">
    <property type="entry name" value="GH"/>
</dbReference>
<comment type="subunit">
    <text evidence="4">Monomer.</text>
</comment>
<dbReference type="GO" id="GO:0009341">
    <property type="term" value="C:beta-galactosidase complex"/>
    <property type="evidence" value="ECO:0007669"/>
    <property type="project" value="TreeGrafter"/>
</dbReference>
<reference evidence="13 14" key="1">
    <citation type="submission" date="2019-02" db="EMBL/GenBank/DDBJ databases">
        <title>Pedobacter sp. RP-3-21 sp. nov., isolated from Arctic soil.</title>
        <authorList>
            <person name="Dahal R.H."/>
        </authorList>
    </citation>
    <scope>NUCLEOTIDE SEQUENCE [LARGE SCALE GENOMIC DNA]</scope>
    <source>
        <strain evidence="13 14">RP-3-21</strain>
    </source>
</reference>
<feature type="domain" description="Glycoside hydrolase family 2 catalytic" evidence="11">
    <location>
        <begin position="291"/>
        <end position="427"/>
    </location>
</feature>
<comment type="catalytic activity">
    <reaction evidence="1">
        <text>Hydrolysis of terminal non-reducing beta-D-galactose residues in beta-D-galactosides.</text>
        <dbReference type="EC" id="3.2.1.23"/>
    </reaction>
</comment>
<dbReference type="InterPro" id="IPR013783">
    <property type="entry name" value="Ig-like_fold"/>
</dbReference>
<evidence type="ECO:0000256" key="7">
    <source>
        <dbReference type="ARBA" id="ARBA00022837"/>
    </source>
</evidence>
<evidence type="ECO:0000256" key="9">
    <source>
        <dbReference type="SAM" id="SignalP"/>
    </source>
</evidence>
<evidence type="ECO:0000259" key="10">
    <source>
        <dbReference type="Pfam" id="PF00703"/>
    </source>
</evidence>
<evidence type="ECO:0000256" key="2">
    <source>
        <dbReference type="ARBA" id="ARBA00001913"/>
    </source>
</evidence>
<evidence type="ECO:0000313" key="14">
    <source>
        <dbReference type="Proteomes" id="UP000293925"/>
    </source>
</evidence>
<dbReference type="RefSeq" id="WP_131531125.1">
    <property type="nucleotide sequence ID" value="NZ_SJSO01000010.1"/>
</dbReference>
<dbReference type="GO" id="GO:0030246">
    <property type="term" value="F:carbohydrate binding"/>
    <property type="evidence" value="ECO:0007669"/>
    <property type="project" value="InterPro"/>
</dbReference>
<dbReference type="OrthoDB" id="9801077at2"/>
<feature type="domain" description="Glycoside hydrolase family 2 immunoglobulin-like beta-sandwich" evidence="10">
    <location>
        <begin position="196"/>
        <end position="287"/>
    </location>
</feature>
<dbReference type="InterPro" id="IPR006104">
    <property type="entry name" value="Glyco_hydro_2_N"/>
</dbReference>
<protein>
    <recommendedName>
        <fullName evidence="5">beta-galactosidase</fullName>
        <ecNumber evidence="5">3.2.1.23</ecNumber>
    </recommendedName>
</protein>
<feature type="domain" description="Glycosyl hydrolases family 2 sugar binding" evidence="12">
    <location>
        <begin position="55"/>
        <end position="183"/>
    </location>
</feature>
<comment type="caution">
    <text evidence="13">The sequence shown here is derived from an EMBL/GenBank/DDBJ whole genome shotgun (WGS) entry which is preliminary data.</text>
</comment>
<name>A0A4R0Q544_9SPHI</name>
<dbReference type="GO" id="GO:0004565">
    <property type="term" value="F:beta-galactosidase activity"/>
    <property type="evidence" value="ECO:0007669"/>
    <property type="project" value="UniProtKB-EC"/>
</dbReference>
<dbReference type="Pfam" id="PF00703">
    <property type="entry name" value="Glyco_hydro_2"/>
    <property type="match status" value="1"/>
</dbReference>
<dbReference type="PANTHER" id="PTHR46323">
    <property type="entry name" value="BETA-GALACTOSIDASE"/>
    <property type="match status" value="1"/>
</dbReference>
<keyword evidence="8" id="KW-0326">Glycosidase</keyword>
<keyword evidence="6 13" id="KW-0378">Hydrolase</keyword>
<sequence length="921" mass="104218">MSKFKYHFVLLFLIPALNLMAQNTEIKYLSGKDNVNTVDWEFQCTAGRNSGRWTKIAVPSNWEMQGFGNYTYGSEKEDINEAGLYKHTFKVPPTWKNKAVYLVFDGSMTDTEVKINGRSAGPVHQGAFYQFKYHINALLKTDGENILEVKVNKVSANQTVNEAERSADFWVFGGIFRPVFLEAFPTEHLERTAVDAKADGSLKINAFLAKVKSATTLLAQVKTLNGKPFGKPFSINLKPGTTSAQLNTKLINPALWSTEFPNLYKIDITLKRGNVKLHNITETIGFRTVELRQHDGFYVNGQKIKFKGVNHGSFWPTSGRTTSRRISVLDAALIKEMNMNAVRMSHYPPDKHFLEVCDSIGLFVIDELTGWQYPPYDTMVGRKLVKEMIIRDVNHPSIIMWANGNEGGFNFDLLPDYPKHDIQARPVIQPWMNINGMNTKHYIPWNYGNRTFFQGNDVFFPTEFLHGLYDGGHGAGLDDFWNLMQSNPLSAGGFLWDFCDQGVMRTDKDGRLDTKGNAAADGILGPYREKEASFFTIKEIWSPVYFHPKFITKLFDGKFDIENRYNFTNLNKCSFSWKLKKITGFDQSVGNDLTGKIISPDIKPQTGGNLNVTLPANWAKYDVLYITARDLYGKELYTWSWPITSPEQFANRMVDKGVGEVGATENEETLKLSSSGVEVQFSKQTGLLVGVKNKKGTISFTNGPVLINGEANFKSFKHFRDSLGRYIVVANYESKQNFRATWTMMPSGWLELKYQYRANIGEEILGISFKYPEEKVDRMHLVGNGPYRVYKNRLKGVTLNLWDKKYNNAVTGETWEYPEFKGYYSNFYGARIATTEGRFVVLSPSDNLFLHMLNPLTPKSLGKANSIAMYPANGISFLHGIPAIGTKSQKKEDLGPQSQPNLTFANGGLDTQSAVLYFDFR</sequence>
<dbReference type="InterPro" id="IPR014718">
    <property type="entry name" value="GH-type_carb-bd"/>
</dbReference>
<dbReference type="SUPFAM" id="SSF49785">
    <property type="entry name" value="Galactose-binding domain-like"/>
    <property type="match status" value="1"/>
</dbReference>